<reference evidence="2 3" key="1">
    <citation type="submission" date="2019-03" db="EMBL/GenBank/DDBJ databases">
        <title>Single cell metagenomics reveals metabolic interactions within the superorganism composed of flagellate Streblomastix strix and complex community of Bacteroidetes bacteria on its surface.</title>
        <authorList>
            <person name="Treitli S.C."/>
            <person name="Kolisko M."/>
            <person name="Husnik F."/>
            <person name="Keeling P."/>
            <person name="Hampl V."/>
        </authorList>
    </citation>
    <scope>NUCLEOTIDE SEQUENCE [LARGE SCALE GENOMIC DNA]</scope>
    <source>
        <strain evidence="2">ST1C</strain>
    </source>
</reference>
<feature type="region of interest" description="Disordered" evidence="1">
    <location>
        <begin position="123"/>
        <end position="152"/>
    </location>
</feature>
<feature type="compositionally biased region" description="Basic and acidic residues" evidence="1">
    <location>
        <begin position="142"/>
        <end position="152"/>
    </location>
</feature>
<dbReference type="AlphaFoldDB" id="A0A5J4WYZ8"/>
<evidence type="ECO:0000313" key="3">
    <source>
        <dbReference type="Proteomes" id="UP000324800"/>
    </source>
</evidence>
<sequence>MSYLPSHKNDMEIAQGTWQNRGYDLVRDPRVIKYKNSKWHCKQATQKHFAYRDWREFWSDAGFSLEQINISHYLSNEYKSQSPYYKSMSNESIRIYEMERQYAIDNGKGMKRLRLEEQHLEAEAKNKRNISSSSSSCSSSNNKEKQEDWTRK</sequence>
<name>A0A5J4WYZ8_9EUKA</name>
<organism evidence="2 3">
    <name type="scientific">Streblomastix strix</name>
    <dbReference type="NCBI Taxonomy" id="222440"/>
    <lineage>
        <taxon>Eukaryota</taxon>
        <taxon>Metamonada</taxon>
        <taxon>Preaxostyla</taxon>
        <taxon>Oxymonadida</taxon>
        <taxon>Streblomastigidae</taxon>
        <taxon>Streblomastix</taxon>
    </lineage>
</organism>
<gene>
    <name evidence="2" type="ORF">EZS28_004783</name>
</gene>
<proteinExistence type="predicted"/>
<dbReference type="Proteomes" id="UP000324800">
    <property type="component" value="Unassembled WGS sequence"/>
</dbReference>
<accession>A0A5J4WYZ8</accession>
<protein>
    <submittedName>
        <fullName evidence="2">Uncharacterized protein</fullName>
    </submittedName>
</protein>
<evidence type="ECO:0000313" key="2">
    <source>
        <dbReference type="EMBL" id="KAA6399696.1"/>
    </source>
</evidence>
<evidence type="ECO:0000256" key="1">
    <source>
        <dbReference type="SAM" id="MobiDB-lite"/>
    </source>
</evidence>
<dbReference type="EMBL" id="SNRW01000701">
    <property type="protein sequence ID" value="KAA6399696.1"/>
    <property type="molecule type" value="Genomic_DNA"/>
</dbReference>
<feature type="compositionally biased region" description="Low complexity" evidence="1">
    <location>
        <begin position="131"/>
        <end position="140"/>
    </location>
</feature>
<comment type="caution">
    <text evidence="2">The sequence shown here is derived from an EMBL/GenBank/DDBJ whole genome shotgun (WGS) entry which is preliminary data.</text>
</comment>